<dbReference type="EMBL" id="PYNF01000002">
    <property type="protein sequence ID" value="PSV01163.1"/>
    <property type="molecule type" value="Genomic_DNA"/>
</dbReference>
<dbReference type="Gene3D" id="3.40.50.300">
    <property type="entry name" value="P-loop containing nucleotide triphosphate hydrolases"/>
    <property type="match status" value="1"/>
</dbReference>
<dbReference type="InterPro" id="IPR027417">
    <property type="entry name" value="P-loop_NTPase"/>
</dbReference>
<dbReference type="Proteomes" id="UP000241426">
    <property type="component" value="Unassembled WGS sequence"/>
</dbReference>
<dbReference type="Pfam" id="PF13614">
    <property type="entry name" value="AAA_31"/>
    <property type="match status" value="1"/>
</dbReference>
<dbReference type="InterPro" id="IPR050678">
    <property type="entry name" value="DNA_Partitioning_ATPase"/>
</dbReference>
<organism evidence="2 3">
    <name type="scientific">Photobacterium kishitanii</name>
    <dbReference type="NCBI Taxonomy" id="318456"/>
    <lineage>
        <taxon>Bacteria</taxon>
        <taxon>Pseudomonadati</taxon>
        <taxon>Pseudomonadota</taxon>
        <taxon>Gammaproteobacteria</taxon>
        <taxon>Vibrionales</taxon>
        <taxon>Vibrionaceae</taxon>
        <taxon>Photobacterium</taxon>
    </lineage>
</organism>
<dbReference type="SUPFAM" id="SSF52540">
    <property type="entry name" value="P-loop containing nucleoside triphosphate hydrolases"/>
    <property type="match status" value="1"/>
</dbReference>
<comment type="caution">
    <text evidence="2">The sequence shown here is derived from an EMBL/GenBank/DDBJ whole genome shotgun (WGS) entry which is preliminary data.</text>
</comment>
<gene>
    <name evidence="2" type="ORF">C9J27_03830</name>
</gene>
<evidence type="ECO:0000313" key="2">
    <source>
        <dbReference type="EMBL" id="PSV01163.1"/>
    </source>
</evidence>
<evidence type="ECO:0000313" key="3">
    <source>
        <dbReference type="Proteomes" id="UP000241426"/>
    </source>
</evidence>
<accession>A0A2T3KMY5</accession>
<dbReference type="PANTHER" id="PTHR13696">
    <property type="entry name" value="P-LOOP CONTAINING NUCLEOSIDE TRIPHOSPHATE HYDROLASE"/>
    <property type="match status" value="1"/>
</dbReference>
<protein>
    <recommendedName>
        <fullName evidence="1">AAA domain-containing protein</fullName>
    </recommendedName>
</protein>
<sequence>MDNSTKNEINSVAKELGMTASEMSGLINVCNNPEGRHHVPRNAWTAVTFKALTALQNHGYIVPEFMVEQAKLNAEATIIEDVEVLIQKSLNVANRDKKPVSSRIWSRFFFDSDLVNESRDLQEYLASSQLPSNYEYDEELRSRVYGCDDYTALKLSNEFVKEMKTATLGPYPHMALEDIIPYKEAFCARLGLSRKDVSKKIINIQAKKGGVGKSSVTTGVAGAFAMTASRPYRVLVIDADGQGSTTHLLSLRGEDGCKLYSDRPSIFDVLMASKAIDARKSETTALYNQLLADSIVDTPIPNVSMIQANDFPFDQKIKIGRSNSATEIKADELRHVIEDAMEKGDFDIAIIDSRPDLHTATKLSFAAADKAINVMRPCGEDRDAYRGYLKEIAADVVPEICGDGNWTLPEMSVLFNQVTKTQNQHRVNMGQLAACFDRRGFIKTTNTMIFESRVITSASTMDCSIWSMPRESISGINAQVIGSFRAQFTSLALELEDEWLKNNK</sequence>
<dbReference type="InterPro" id="IPR025669">
    <property type="entry name" value="AAA_dom"/>
</dbReference>
<proteinExistence type="predicted"/>
<dbReference type="RefSeq" id="WP_107288890.1">
    <property type="nucleotide sequence ID" value="NZ_PYNF01000002.1"/>
</dbReference>
<reference evidence="2 3" key="1">
    <citation type="submission" date="2018-01" db="EMBL/GenBank/DDBJ databases">
        <title>Whole genome sequencing of Histamine producing bacteria.</title>
        <authorList>
            <person name="Butler K."/>
        </authorList>
    </citation>
    <scope>NUCLEOTIDE SEQUENCE [LARGE SCALE GENOMIC DNA]</scope>
    <source>
        <strain evidence="2 3">FS-7.2</strain>
    </source>
</reference>
<feature type="domain" description="AAA" evidence="1">
    <location>
        <begin position="200"/>
        <end position="372"/>
    </location>
</feature>
<dbReference type="CDD" id="cd02042">
    <property type="entry name" value="ParAB_family"/>
    <property type="match status" value="1"/>
</dbReference>
<name>A0A2T3KMY5_9GAMM</name>
<evidence type="ECO:0000259" key="1">
    <source>
        <dbReference type="Pfam" id="PF13614"/>
    </source>
</evidence>
<dbReference type="AlphaFoldDB" id="A0A2T3KMY5"/>
<dbReference type="PANTHER" id="PTHR13696:SF99">
    <property type="entry name" value="COBYRINIC ACID AC-DIAMIDE SYNTHASE"/>
    <property type="match status" value="1"/>
</dbReference>